<dbReference type="EMBL" id="LKEF01000010">
    <property type="protein sequence ID" value="KTB67566.1"/>
    <property type="molecule type" value="Genomic_DNA"/>
</dbReference>
<gene>
    <name evidence="1" type="ORF">AO063_16090</name>
</gene>
<evidence type="ECO:0000313" key="2">
    <source>
        <dbReference type="Proteomes" id="UP000054197"/>
    </source>
</evidence>
<evidence type="ECO:0000313" key="1">
    <source>
        <dbReference type="EMBL" id="KTB67566.1"/>
    </source>
</evidence>
<accession>A0A0W0I3C0</accession>
<organism evidence="1 2">
    <name type="scientific">Pseudomonas fluorescens ICMP 11288</name>
    <dbReference type="NCBI Taxonomy" id="1198309"/>
    <lineage>
        <taxon>Bacteria</taxon>
        <taxon>Pseudomonadati</taxon>
        <taxon>Pseudomonadota</taxon>
        <taxon>Gammaproteobacteria</taxon>
        <taxon>Pseudomonadales</taxon>
        <taxon>Pseudomonadaceae</taxon>
        <taxon>Pseudomonas</taxon>
    </lineage>
</organism>
<comment type="caution">
    <text evidence="1">The sequence shown here is derived from an EMBL/GenBank/DDBJ whole genome shotgun (WGS) entry which is preliminary data.</text>
</comment>
<dbReference type="Proteomes" id="UP000054197">
    <property type="component" value="Unassembled WGS sequence"/>
</dbReference>
<proteinExistence type="predicted"/>
<protein>
    <submittedName>
        <fullName evidence="1">Uncharacterized protein</fullName>
    </submittedName>
</protein>
<dbReference type="AlphaFoldDB" id="A0A0W0I3C0"/>
<reference evidence="1 2" key="1">
    <citation type="submission" date="2015-09" db="EMBL/GenBank/DDBJ databases">
        <title>Genome sequence of ICMP 11288.</title>
        <authorList>
            <person name="Visnovsky S."/>
            <person name="Lu A."/>
            <person name="Panda P."/>
            <person name="Pitman A."/>
        </authorList>
    </citation>
    <scope>NUCLEOTIDE SEQUENCE [LARGE SCALE GENOMIC DNA]</scope>
    <source>
        <strain evidence="1 2">ICMP 11288</strain>
    </source>
</reference>
<sequence>MPWRRLTAKVIKATVESVTRHKKTAVGFLQPPLVQIGLVGHRIVNHFAATAVKADTPCRADAAVFPAQFFQFFTVQAIKAQHGVLRILGDAQQLVDLDMQDVVVAVLRVLDQEHHQERDDGG</sequence>
<name>A0A0W0I3C0_PSEFL</name>